<evidence type="ECO:0000256" key="3">
    <source>
        <dbReference type="ARBA" id="ARBA00022670"/>
    </source>
</evidence>
<evidence type="ECO:0000256" key="5">
    <source>
        <dbReference type="ARBA" id="ARBA00022801"/>
    </source>
</evidence>
<keyword evidence="5" id="KW-0378">Hydrolase</keyword>
<dbReference type="InterPro" id="IPR035952">
    <property type="entry name" value="Rhomboid-like_sf"/>
</dbReference>
<accession>A0A7S1PQE6</accession>
<feature type="transmembrane region" description="Helical" evidence="8">
    <location>
        <begin position="129"/>
        <end position="146"/>
    </location>
</feature>
<dbReference type="GO" id="GO:0004252">
    <property type="term" value="F:serine-type endopeptidase activity"/>
    <property type="evidence" value="ECO:0007669"/>
    <property type="project" value="InterPro"/>
</dbReference>
<dbReference type="GO" id="GO:0006508">
    <property type="term" value="P:proteolysis"/>
    <property type="evidence" value="ECO:0007669"/>
    <property type="project" value="UniProtKB-KW"/>
</dbReference>
<dbReference type="SUPFAM" id="SSF144091">
    <property type="entry name" value="Rhomboid-like"/>
    <property type="match status" value="1"/>
</dbReference>
<feature type="transmembrane region" description="Helical" evidence="8">
    <location>
        <begin position="158"/>
        <end position="177"/>
    </location>
</feature>
<evidence type="ECO:0000256" key="8">
    <source>
        <dbReference type="SAM" id="Phobius"/>
    </source>
</evidence>
<dbReference type="InterPro" id="IPR022764">
    <property type="entry name" value="Peptidase_S54_rhomboid_dom"/>
</dbReference>
<dbReference type="Gene3D" id="1.20.1540.10">
    <property type="entry name" value="Rhomboid-like"/>
    <property type="match status" value="1"/>
</dbReference>
<evidence type="ECO:0000256" key="2">
    <source>
        <dbReference type="ARBA" id="ARBA00009045"/>
    </source>
</evidence>
<proteinExistence type="inferred from homology"/>
<dbReference type="Pfam" id="PF01694">
    <property type="entry name" value="Rhomboid"/>
    <property type="match status" value="1"/>
</dbReference>
<dbReference type="PANTHER" id="PTHR43066:SF1">
    <property type="entry name" value="RHOMBOID PROTEIN 2"/>
    <property type="match status" value="1"/>
</dbReference>
<comment type="similarity">
    <text evidence="2">Belongs to the peptidase S54 family.</text>
</comment>
<dbReference type="EMBL" id="HBGF01006114">
    <property type="protein sequence ID" value="CAD9095363.1"/>
    <property type="molecule type" value="Transcribed_RNA"/>
</dbReference>
<name>A0A7S1PQE6_NEODS</name>
<evidence type="ECO:0000256" key="6">
    <source>
        <dbReference type="ARBA" id="ARBA00022989"/>
    </source>
</evidence>
<gene>
    <name evidence="10" type="ORF">NDES1114_LOCUS4157</name>
</gene>
<organism evidence="10">
    <name type="scientific">Neobodo designis</name>
    <name type="common">Flagellated protozoan</name>
    <name type="synonym">Bodo designis</name>
    <dbReference type="NCBI Taxonomy" id="312471"/>
    <lineage>
        <taxon>Eukaryota</taxon>
        <taxon>Discoba</taxon>
        <taxon>Euglenozoa</taxon>
        <taxon>Kinetoplastea</taxon>
        <taxon>Metakinetoplastina</taxon>
        <taxon>Neobodonida</taxon>
        <taxon>Neobodo</taxon>
    </lineage>
</organism>
<reference evidence="10" key="1">
    <citation type="submission" date="2021-01" db="EMBL/GenBank/DDBJ databases">
        <authorList>
            <person name="Corre E."/>
            <person name="Pelletier E."/>
            <person name="Niang G."/>
            <person name="Scheremetjew M."/>
            <person name="Finn R."/>
            <person name="Kale V."/>
            <person name="Holt S."/>
            <person name="Cochrane G."/>
            <person name="Meng A."/>
            <person name="Brown T."/>
            <person name="Cohen L."/>
        </authorList>
    </citation>
    <scope>NUCLEOTIDE SEQUENCE</scope>
    <source>
        <strain evidence="10">CCAP 1951/1</strain>
    </source>
</reference>
<dbReference type="AlphaFoldDB" id="A0A7S1PQE6"/>
<feature type="domain" description="Peptidase S54 rhomboid" evidence="9">
    <location>
        <begin position="57"/>
        <end position="200"/>
    </location>
</feature>
<keyword evidence="7 8" id="KW-0472">Membrane</keyword>
<evidence type="ECO:0000313" key="10">
    <source>
        <dbReference type="EMBL" id="CAD9095363.1"/>
    </source>
</evidence>
<dbReference type="GO" id="GO:0016020">
    <property type="term" value="C:membrane"/>
    <property type="evidence" value="ECO:0007669"/>
    <property type="project" value="UniProtKB-SubCell"/>
</dbReference>
<keyword evidence="3" id="KW-0645">Protease</keyword>
<feature type="transmembrane region" description="Helical" evidence="8">
    <location>
        <begin position="93"/>
        <end position="117"/>
    </location>
</feature>
<feature type="transmembrane region" description="Helical" evidence="8">
    <location>
        <begin position="183"/>
        <end position="200"/>
    </location>
</feature>
<evidence type="ECO:0000256" key="1">
    <source>
        <dbReference type="ARBA" id="ARBA00004141"/>
    </source>
</evidence>
<evidence type="ECO:0000256" key="4">
    <source>
        <dbReference type="ARBA" id="ARBA00022692"/>
    </source>
</evidence>
<evidence type="ECO:0000259" key="9">
    <source>
        <dbReference type="Pfam" id="PF01694"/>
    </source>
</evidence>
<keyword evidence="4 8" id="KW-0812">Transmembrane</keyword>
<evidence type="ECO:0000256" key="7">
    <source>
        <dbReference type="ARBA" id="ARBA00023136"/>
    </source>
</evidence>
<comment type="subcellular location">
    <subcellularLocation>
        <location evidence="1">Membrane</location>
        <topology evidence="1">Multi-pass membrane protein</topology>
    </subcellularLocation>
</comment>
<dbReference type="PANTHER" id="PTHR43066">
    <property type="entry name" value="RHOMBOID-RELATED PROTEIN"/>
    <property type="match status" value="1"/>
</dbReference>
<keyword evidence="6 8" id="KW-1133">Transmembrane helix</keyword>
<sequence>MPSFGEWLATLPLVSRTVFVVLVLIHVLHVFTLDTFYSGFDPVMARFAHRPIGDTLRGFFLAPLSHVNNLHLCCNGLTVLTLLAEVERRLGTVGALTLSLFLWPTTMLLTIVGYSLTYGVMWPNQRLSLMGYSGVLFGVYTTFSFGEVPDSRPSFCGFFEVPARWMVFVYLVLIQLALPEASFIGHAAGIALGLLVALVLPRHAFANPCGLAESGCVTSLRGALSNVFRAPDDAARPWTAAKEPLFNCRGRGGTGPTDA</sequence>
<protein>
    <recommendedName>
        <fullName evidence="9">Peptidase S54 rhomboid domain-containing protein</fullName>
    </recommendedName>
</protein>